<proteinExistence type="predicted"/>
<feature type="compositionally biased region" description="Basic and acidic residues" evidence="1">
    <location>
        <begin position="139"/>
        <end position="153"/>
    </location>
</feature>
<feature type="compositionally biased region" description="Basic residues" evidence="1">
    <location>
        <begin position="8"/>
        <end position="27"/>
    </location>
</feature>
<feature type="region of interest" description="Disordered" evidence="1">
    <location>
        <begin position="139"/>
        <end position="181"/>
    </location>
</feature>
<sequence length="281" mass="30340">MAAISKMIPRHHVGSGSSWRHRCKRKCGGSVMSGVNRSGTWRSEGSVVVHEGSESQQQSHGRGASENSGGSENFARRRGTWRTEEASGRRASQARSGLSPRARFSEGEARRTRARCIGARLPGGTPAKTTRVVVVGGHDATRGRHGARGDGAAEGRGGVGGVGAAVDHGGGNSARRGDPGDVALELERRDDEGGRAGAERRADVAPAELLAGGGRKRRRGLGFWWHRGREGEGEIEMATLEGERESEGSRERSEVCERACFEWWPQGNEREMEIDRGRERR</sequence>
<dbReference type="EMBL" id="KD157351">
    <property type="protein sequence ID" value="EMS56504.1"/>
    <property type="molecule type" value="Genomic_DNA"/>
</dbReference>
<accession>M8A7S1</accession>
<feature type="compositionally biased region" description="Polar residues" evidence="1">
    <location>
        <begin position="54"/>
        <end position="71"/>
    </location>
</feature>
<feature type="region of interest" description="Disordered" evidence="1">
    <location>
        <begin position="1"/>
        <end position="111"/>
    </location>
</feature>
<protein>
    <submittedName>
        <fullName evidence="2">Uncharacterized protein</fullName>
    </submittedName>
</protein>
<reference evidence="2" key="1">
    <citation type="journal article" date="2013" name="Nature">
        <title>Draft genome of the wheat A-genome progenitor Triticum urartu.</title>
        <authorList>
            <person name="Ling H.Q."/>
            <person name="Zhao S."/>
            <person name="Liu D."/>
            <person name="Wang J."/>
            <person name="Sun H."/>
            <person name="Zhang C."/>
            <person name="Fan H."/>
            <person name="Li D."/>
            <person name="Dong L."/>
            <person name="Tao Y."/>
            <person name="Gao C."/>
            <person name="Wu H."/>
            <person name="Li Y."/>
            <person name="Cui Y."/>
            <person name="Guo X."/>
            <person name="Zheng S."/>
            <person name="Wang B."/>
            <person name="Yu K."/>
            <person name="Liang Q."/>
            <person name="Yang W."/>
            <person name="Lou X."/>
            <person name="Chen J."/>
            <person name="Feng M."/>
            <person name="Jian J."/>
            <person name="Zhang X."/>
            <person name="Luo G."/>
            <person name="Jiang Y."/>
            <person name="Liu J."/>
            <person name="Wang Z."/>
            <person name="Sha Y."/>
            <person name="Zhang B."/>
            <person name="Wu H."/>
            <person name="Tang D."/>
            <person name="Shen Q."/>
            <person name="Xue P."/>
            <person name="Zou S."/>
            <person name="Wang X."/>
            <person name="Liu X."/>
            <person name="Wang F."/>
            <person name="Yang Y."/>
            <person name="An X."/>
            <person name="Dong Z."/>
            <person name="Zhang K."/>
            <person name="Zhang X."/>
            <person name="Luo M.C."/>
            <person name="Dvorak J."/>
            <person name="Tong Y."/>
            <person name="Wang J."/>
            <person name="Yang H."/>
            <person name="Li Z."/>
            <person name="Wang D."/>
            <person name="Zhang A."/>
            <person name="Wang J."/>
        </authorList>
    </citation>
    <scope>NUCLEOTIDE SEQUENCE</scope>
</reference>
<evidence type="ECO:0000313" key="2">
    <source>
        <dbReference type="EMBL" id="EMS56504.1"/>
    </source>
</evidence>
<evidence type="ECO:0000256" key="1">
    <source>
        <dbReference type="SAM" id="MobiDB-lite"/>
    </source>
</evidence>
<dbReference type="AlphaFoldDB" id="M8A7S1"/>
<organism evidence="2">
    <name type="scientific">Triticum urartu</name>
    <name type="common">Red wild einkorn</name>
    <name type="synonym">Crithodium urartu</name>
    <dbReference type="NCBI Taxonomy" id="4572"/>
    <lineage>
        <taxon>Eukaryota</taxon>
        <taxon>Viridiplantae</taxon>
        <taxon>Streptophyta</taxon>
        <taxon>Embryophyta</taxon>
        <taxon>Tracheophyta</taxon>
        <taxon>Spermatophyta</taxon>
        <taxon>Magnoliopsida</taxon>
        <taxon>Liliopsida</taxon>
        <taxon>Poales</taxon>
        <taxon>Poaceae</taxon>
        <taxon>BOP clade</taxon>
        <taxon>Pooideae</taxon>
        <taxon>Triticodae</taxon>
        <taxon>Triticeae</taxon>
        <taxon>Triticinae</taxon>
        <taxon>Triticum</taxon>
    </lineage>
</organism>
<feature type="compositionally biased region" description="Polar residues" evidence="1">
    <location>
        <begin position="33"/>
        <end position="43"/>
    </location>
</feature>
<name>M8A7S1_TRIUA</name>
<feature type="compositionally biased region" description="Gly residues" evidence="1">
    <location>
        <begin position="154"/>
        <end position="172"/>
    </location>
</feature>
<gene>
    <name evidence="2" type="ORF">TRIUR3_35210</name>
</gene>